<feature type="region of interest" description="Disordered" evidence="1">
    <location>
        <begin position="265"/>
        <end position="289"/>
    </location>
</feature>
<feature type="compositionally biased region" description="Low complexity" evidence="1">
    <location>
        <begin position="218"/>
        <end position="227"/>
    </location>
</feature>
<organism evidence="2 3">
    <name type="scientific">Mucor velutinosus</name>
    <dbReference type="NCBI Taxonomy" id="708070"/>
    <lineage>
        <taxon>Eukaryota</taxon>
        <taxon>Fungi</taxon>
        <taxon>Fungi incertae sedis</taxon>
        <taxon>Mucoromycota</taxon>
        <taxon>Mucoromycotina</taxon>
        <taxon>Mucoromycetes</taxon>
        <taxon>Mucorales</taxon>
        <taxon>Mucorineae</taxon>
        <taxon>Mucoraceae</taxon>
        <taxon>Mucor</taxon>
    </lineage>
</organism>
<gene>
    <name evidence="2" type="ORF">ATC70_012370</name>
</gene>
<evidence type="ECO:0000256" key="1">
    <source>
        <dbReference type="SAM" id="MobiDB-lite"/>
    </source>
</evidence>
<dbReference type="Proteomes" id="UP001304243">
    <property type="component" value="Unassembled WGS sequence"/>
</dbReference>
<sequence>MSDPNNPTLKRKKRPLTSPTRLKKNDMIRIPQDNPQSTSLKKRKRKLNTLATDKPLLTERTSSSSPPPNTPTPLATITTASTASSQPAAPPKRSLRAASQAIAKREREREIQEAKAPSPPPTATETSPEKTPVIKKKRKLHTQKVLIPKTSSSQEYEEIGDDSYDKYLDNNCPAPITTAPTRVSARQNPLILQNIPSKVEPKPAIVIGVPTRKRKLGRTTSTSAARSTTRKTENAGDATTEPDEEITRAKSSILDLSQHTIIPNESYVAHLPQSSTSRRRRSTTTESASTVISLSIESVTSQSNIDPVPASPPDAMYTMDSYTTKSSPTIFYDAISDFEDMNIDDSSMADEEAMMMMTDVKEEISSQQSSGSFWGSILKPFK</sequence>
<feature type="region of interest" description="Disordered" evidence="1">
    <location>
        <begin position="212"/>
        <end position="246"/>
    </location>
</feature>
<proteinExistence type="predicted"/>
<accession>A0AAN7D5G2</accession>
<feature type="region of interest" description="Disordered" evidence="1">
    <location>
        <begin position="1"/>
        <end position="158"/>
    </location>
</feature>
<dbReference type="GeneID" id="89956056"/>
<feature type="compositionally biased region" description="Basic and acidic residues" evidence="1">
    <location>
        <begin position="103"/>
        <end position="113"/>
    </location>
</feature>
<dbReference type="AlphaFoldDB" id="A0AAN7D5G2"/>
<feature type="compositionally biased region" description="Low complexity" evidence="1">
    <location>
        <begin position="72"/>
        <end position="87"/>
    </location>
</feature>
<protein>
    <submittedName>
        <fullName evidence="2">Uncharacterized protein</fullName>
    </submittedName>
</protein>
<evidence type="ECO:0000313" key="2">
    <source>
        <dbReference type="EMBL" id="KAK4511157.1"/>
    </source>
</evidence>
<comment type="caution">
    <text evidence="2">The sequence shown here is derived from an EMBL/GenBank/DDBJ whole genome shotgun (WGS) entry which is preliminary data.</text>
</comment>
<keyword evidence="3" id="KW-1185">Reference proteome</keyword>
<name>A0AAN7D5G2_9FUNG</name>
<dbReference type="EMBL" id="JASEJX010000030">
    <property type="protein sequence ID" value="KAK4511157.1"/>
    <property type="molecule type" value="Genomic_DNA"/>
</dbReference>
<reference evidence="2 3" key="1">
    <citation type="submission" date="2022-11" db="EMBL/GenBank/DDBJ databases">
        <title>Mucor velutinosus strain NIH1002 WGS.</title>
        <authorList>
            <person name="Subramanian P."/>
            <person name="Mullikin J.C."/>
            <person name="Segre J.A."/>
            <person name="Zelazny A.M."/>
        </authorList>
    </citation>
    <scope>NUCLEOTIDE SEQUENCE [LARGE SCALE GENOMIC DNA]</scope>
    <source>
        <strain evidence="2 3">NIH1002</strain>
    </source>
</reference>
<evidence type="ECO:0000313" key="3">
    <source>
        <dbReference type="Proteomes" id="UP001304243"/>
    </source>
</evidence>
<dbReference type="RefSeq" id="XP_064677823.1">
    <property type="nucleotide sequence ID" value="XM_064831543.1"/>
</dbReference>
<feature type="compositionally biased region" description="Basic residues" evidence="1">
    <location>
        <begin position="133"/>
        <end position="142"/>
    </location>
</feature>